<dbReference type="PANTHER" id="PTHR40375">
    <property type="entry name" value="SPORULATION-SPECIFIC PROTEIN 22"/>
    <property type="match status" value="1"/>
</dbReference>
<accession>A0A7N2MLV1</accession>
<keyword evidence="3" id="KW-0802">TPR repeat</keyword>
<dbReference type="InterPro" id="IPR019734">
    <property type="entry name" value="TPR_rpt"/>
</dbReference>
<dbReference type="InterPro" id="IPR011990">
    <property type="entry name" value="TPR-like_helical_dom_sf"/>
</dbReference>
<organism evidence="4 5">
    <name type="scientific">Quercus lobata</name>
    <name type="common">Valley oak</name>
    <dbReference type="NCBI Taxonomy" id="97700"/>
    <lineage>
        <taxon>Eukaryota</taxon>
        <taxon>Viridiplantae</taxon>
        <taxon>Streptophyta</taxon>
        <taxon>Embryophyta</taxon>
        <taxon>Tracheophyta</taxon>
        <taxon>Spermatophyta</taxon>
        <taxon>Magnoliopsida</taxon>
        <taxon>eudicotyledons</taxon>
        <taxon>Gunneridae</taxon>
        <taxon>Pentapetalae</taxon>
        <taxon>rosids</taxon>
        <taxon>fabids</taxon>
        <taxon>Fagales</taxon>
        <taxon>Fagaceae</taxon>
        <taxon>Quercus</taxon>
    </lineage>
</organism>
<feature type="repeat" description="TPR" evidence="3">
    <location>
        <begin position="137"/>
        <end position="170"/>
    </location>
</feature>
<dbReference type="Gramene" id="QL09p045412:mrna">
    <property type="protein sequence ID" value="QL09p045412:mrna"/>
    <property type="gene ID" value="QL09p045412"/>
</dbReference>
<reference evidence="4 5" key="1">
    <citation type="journal article" date="2016" name="G3 (Bethesda)">
        <title>First Draft Assembly and Annotation of the Genome of a California Endemic Oak Quercus lobata Nee (Fagaceae).</title>
        <authorList>
            <person name="Sork V.L."/>
            <person name="Fitz-Gibbon S.T."/>
            <person name="Puiu D."/>
            <person name="Crepeau M."/>
            <person name="Gugger P.F."/>
            <person name="Sherman R."/>
            <person name="Stevens K."/>
            <person name="Langley C.H."/>
            <person name="Pellegrini M."/>
            <person name="Salzberg S.L."/>
        </authorList>
    </citation>
    <scope>NUCLEOTIDE SEQUENCE [LARGE SCALE GENOMIC DNA]</scope>
    <source>
        <strain evidence="4 5">cv. SW786</strain>
    </source>
</reference>
<reference evidence="4" key="2">
    <citation type="submission" date="2021-01" db="UniProtKB">
        <authorList>
            <consortium name="EnsemblPlants"/>
        </authorList>
    </citation>
    <scope>IDENTIFICATION</scope>
</reference>
<dbReference type="PANTHER" id="PTHR40375:SF2">
    <property type="entry name" value="SPORULATION-SPECIFIC PROTEIN 22"/>
    <property type="match status" value="1"/>
</dbReference>
<keyword evidence="5" id="KW-1185">Reference proteome</keyword>
<dbReference type="EnsemblPlants" id="QL09p045412:mrna">
    <property type="protein sequence ID" value="QL09p045412:mrna"/>
    <property type="gene ID" value="QL09p045412"/>
</dbReference>
<dbReference type="Gene3D" id="1.25.40.10">
    <property type="entry name" value="Tetratricopeptide repeat domain"/>
    <property type="match status" value="2"/>
</dbReference>
<evidence type="ECO:0000313" key="5">
    <source>
        <dbReference type="Proteomes" id="UP000594261"/>
    </source>
</evidence>
<keyword evidence="1" id="KW-0469">Meiosis</keyword>
<name>A0A7N2MLV1_QUELO</name>
<dbReference type="Pfam" id="PF08631">
    <property type="entry name" value="SPO22"/>
    <property type="match status" value="1"/>
</dbReference>
<proteinExistence type="predicted"/>
<evidence type="ECO:0000256" key="2">
    <source>
        <dbReference type="ARBA" id="ARBA00031845"/>
    </source>
</evidence>
<evidence type="ECO:0000313" key="4">
    <source>
        <dbReference type="EnsemblPlants" id="QL09p045412:mrna"/>
    </source>
</evidence>
<dbReference type="InterPro" id="IPR039057">
    <property type="entry name" value="Spo22/ZIP4"/>
</dbReference>
<dbReference type="AlphaFoldDB" id="A0A7N2MLV1"/>
<dbReference type="OMA" id="NYETQMN"/>
<dbReference type="InParanoid" id="A0A7N2MLV1"/>
<dbReference type="PROSITE" id="PS50005">
    <property type="entry name" value="TPR"/>
    <property type="match status" value="1"/>
</dbReference>
<dbReference type="Proteomes" id="UP000594261">
    <property type="component" value="Chromosome 9"/>
</dbReference>
<dbReference type="GO" id="GO:0051321">
    <property type="term" value="P:meiotic cell cycle"/>
    <property type="evidence" value="ECO:0007669"/>
    <property type="project" value="UniProtKB-KW"/>
</dbReference>
<evidence type="ECO:0000256" key="1">
    <source>
        <dbReference type="ARBA" id="ARBA00023254"/>
    </source>
</evidence>
<sequence length="985" mass="108719">MRIAEISSSPSPSTQHQQDSQLLLSQIESSIKHLEQFSSTLNNTNTNTISSNLRQSLTQLSQLGPFSSEFNLHLWKLSYRLWNSCVDLSNLNPKLRSSSSSSAALSLDLAKLRHIAADILSLAGNVSGVPSPSIKSASFYYKTGLIWHDLRRFDLASSCFEKATDLLSNSNAAAAISADDSTKLLLDVNLARSRTAWELSDRNLAVALLSRSKALLLCSDLYGSLANQYLAFGKSLLSKKNETESLSEALKLMKEALDLCEKVGNGNLRELRWKTLRFISAVHLQKEEYESVIKCVRVLRQSEDEKNQHPSLPVMAVKAWLGLRRFGEAEKELRGMVVNTGIPEGVWLSAVEAYFDAAGGSAGAETAKGLFLGLMGRCHVSAGAAVRVAHRVVGDGVESEGSKVRAKVVAELVSDDRVVALFAGEAVAKERMAMHAVLWNWILGIVAAHFFSLNSSNYSVNEASSYANDLVATRLLTHDSQASAADFFRSKDYGTSAEMFEKSMLYIPYDIESKILRAKGFRVLCLCHLGLSQLDRALEYINEAEKLEPNIACAFLKFKIYLQRNDHDGAISQIQAMTTCLDFTTDFISLSAHEAVACRALPVAVAALSNLLKFYTPGKSMPTTEIVVLRTLVTILSQQPGNELEVVKFIKRAHNRASELVSDIFFGKGEIGRRERNWFAVTSWNLGTRTGKEGNYELCAEFFRLASEIYCVPVDGQAEENNVMVCKSLILTVSSMIASEKQRKAALSESEVNEAVKLLDKAGKILKSISTGTRLNDDQITTLEPDLFFIYTFSAYDIKGRLNDLASQQLLVKSFASSKACNSKHLLQIGLTASQAPQSNHEVATFALNECLSSLLSSPSPDFQNVALILRKLIAVASIHKGDTDDDAVYGMYKQAYQIMVGLKEGEYPTEEGKWLAMTAWNRAALPVRLGQIEMAKKWMNIGMELAKRIPGMETYKACMEDFVDCFQKKCNVQNNGENRPQLVE</sequence>
<protein>
    <recommendedName>
        <fullName evidence="2">Protein ZIP4 homolog</fullName>
    </recommendedName>
</protein>
<dbReference type="SUPFAM" id="SSF48452">
    <property type="entry name" value="TPR-like"/>
    <property type="match status" value="2"/>
</dbReference>
<evidence type="ECO:0000256" key="3">
    <source>
        <dbReference type="PROSITE-ProRule" id="PRU00339"/>
    </source>
</evidence>
<dbReference type="GO" id="GO:0090173">
    <property type="term" value="P:regulation of synaptonemal complex assembly"/>
    <property type="evidence" value="ECO:0007669"/>
    <property type="project" value="InterPro"/>
</dbReference>
<dbReference type="EMBL" id="LRBV02000009">
    <property type="status" value="NOT_ANNOTATED_CDS"/>
    <property type="molecule type" value="Genomic_DNA"/>
</dbReference>
<dbReference type="SMART" id="SM00028">
    <property type="entry name" value="TPR"/>
    <property type="match status" value="2"/>
</dbReference>
<dbReference type="FunCoup" id="A0A7N2MLV1">
    <property type="interactions" value="1"/>
</dbReference>
<dbReference type="InterPro" id="IPR013940">
    <property type="entry name" value="Spo22/ZIP4/TEX11"/>
</dbReference>